<accession>H2IWN4</accession>
<reference evidence="2" key="2">
    <citation type="submission" date="2012-01" db="EMBL/GenBank/DDBJ databases">
        <title>Complete sequence of chromosome of Rahnella aquatilis CIP 78.65.</title>
        <authorList>
            <person name="Lucas S."/>
            <person name="Han J."/>
            <person name="Lapidus A."/>
            <person name="Cheng J.-F."/>
            <person name="Goodwin L."/>
            <person name="Pitluck S."/>
            <person name="Peters L."/>
            <person name="Ovchinnikova G."/>
            <person name="Held B."/>
            <person name="Detter J.C."/>
            <person name="Han C."/>
            <person name="Tapia R."/>
            <person name="Land M."/>
            <person name="Hauser L."/>
            <person name="Kyrpides N."/>
            <person name="Ivanova N."/>
            <person name="Pagani I."/>
            <person name="Sobecky P."/>
            <person name="Martinez R."/>
            <person name="Woyke T."/>
        </authorList>
    </citation>
    <scope>NUCLEOTIDE SEQUENCE [LARGE SCALE GENOMIC DNA]</scope>
    <source>
        <strain evidence="2">ATCC 33071 / DSM 4594 / JCM 1683 / NBRC 105701 / NCIMB 13365 / CIP 78.65</strain>
    </source>
</reference>
<dbReference type="eggNOG" id="ENOG502ZA8B">
    <property type="taxonomic scope" value="Bacteria"/>
</dbReference>
<name>H2IWN4_RAHAC</name>
<dbReference type="AlphaFoldDB" id="H2IWN4"/>
<dbReference type="STRING" id="745277.Rahaq2_4330"/>
<dbReference type="KEGG" id="raq:Rahaq2_4330"/>
<reference evidence="1 2" key="1">
    <citation type="journal article" date="2012" name="J. Bacteriol.">
        <title>Complete Genome Sequence of Rahnella aquatilis CIP 78.65.</title>
        <authorList>
            <person name="Martinez R.J."/>
            <person name="Bruce D."/>
            <person name="Detter C."/>
            <person name="Goodwin L.A."/>
            <person name="Han J."/>
            <person name="Han C.S."/>
            <person name="Held B."/>
            <person name="Land M.L."/>
            <person name="Mikhailova N."/>
            <person name="Nolan M."/>
            <person name="Pennacchio L."/>
            <person name="Pitluck S."/>
            <person name="Tapia R."/>
            <person name="Woyke T."/>
            <person name="Sobecky P.A."/>
        </authorList>
    </citation>
    <scope>NUCLEOTIDE SEQUENCE [LARGE SCALE GENOMIC DNA]</scope>
    <source>
        <strain evidence="2">ATCC 33071 / DSM 4594 / JCM 1683 / NBRC 105701 / NCIMB 13365 / CIP 78.65</strain>
    </source>
</reference>
<evidence type="ECO:0000313" key="2">
    <source>
        <dbReference type="Proteomes" id="UP000009010"/>
    </source>
</evidence>
<dbReference type="PATRIC" id="fig|745277.3.peg.4150"/>
<dbReference type="EMBL" id="CP003244">
    <property type="protein sequence ID" value="AEX54083.1"/>
    <property type="molecule type" value="Genomic_DNA"/>
</dbReference>
<dbReference type="OrthoDB" id="7052846at2"/>
<dbReference type="HOGENOM" id="CLU_745872_0_0_6"/>
<evidence type="ECO:0008006" key="3">
    <source>
        <dbReference type="Google" id="ProtNLM"/>
    </source>
</evidence>
<organism evidence="1 2">
    <name type="scientific">Rahnella aquatilis (strain ATCC 33071 / DSM 4594 / JCM 1683 / NBRC 105701 / NCIMB 13365 / CIP 78.65)</name>
    <dbReference type="NCBI Taxonomy" id="745277"/>
    <lineage>
        <taxon>Bacteria</taxon>
        <taxon>Pseudomonadati</taxon>
        <taxon>Pseudomonadota</taxon>
        <taxon>Gammaproteobacteria</taxon>
        <taxon>Enterobacterales</taxon>
        <taxon>Yersiniaceae</taxon>
        <taxon>Rahnella</taxon>
    </lineage>
</organism>
<proteinExistence type="predicted"/>
<protein>
    <recommendedName>
        <fullName evidence="3">Porin</fullName>
    </recommendedName>
</protein>
<dbReference type="RefSeq" id="WP_015699107.1">
    <property type="nucleotide sequence ID" value="NC_016818.1"/>
</dbReference>
<sequence length="392" mass="44665">MNKAQVISCLCLTLPFPIDALAEEKVQKASSLPICITPVVQPDAGKNEVIKPKPENINAAIYPGEKIRMKHPSGKVVDAVISVDNDNIALVELEEGDTGYNLHGNWLTEYKIEHFRNEGSSHNSRPVHEWVFGDGRVNLGDTGFNLGFVLKKVSFKNEIHDASNNHTDFRMTEMEVRPAYAYETGKHWMMFEAIYLGKTGYEKPTVAESNAYLIGGDGYGFRPYYRYQATDKLAVNTDLKWLTEDKGANGADSGEFVFYEALLNVSYRVTDDFTVGTEFFRKEGNDYDRNGNRGSNVVEKEIRPWATYHLDKHNFLLKMEPQHKRIKDRKGNETYSAKAWKYIVNYSYAITPKVYFVSEVFYRTEGEKEIDGMSGFDDQTTNFGKVGFNFIF</sequence>
<keyword evidence="2" id="KW-1185">Reference proteome</keyword>
<evidence type="ECO:0000313" key="1">
    <source>
        <dbReference type="EMBL" id="AEX54083.1"/>
    </source>
</evidence>
<dbReference type="TCDB" id="1.B.26.2.2">
    <property type="family name" value="the cyclodextrin porin (cdp) family"/>
</dbReference>
<gene>
    <name evidence="1" type="ordered locus">Rahaq2_4330</name>
</gene>
<dbReference type="Proteomes" id="UP000009010">
    <property type="component" value="Chromosome"/>
</dbReference>